<protein>
    <submittedName>
        <fullName evidence="1">Uncharacterized protein</fullName>
    </submittedName>
</protein>
<evidence type="ECO:0000313" key="1">
    <source>
        <dbReference type="EMBL" id="KKK88176.1"/>
    </source>
</evidence>
<name>A0A0F9BUV3_9ZZZZ</name>
<gene>
    <name evidence="1" type="ORF">LCGC14_2745820</name>
</gene>
<comment type="caution">
    <text evidence="1">The sequence shown here is derived from an EMBL/GenBank/DDBJ whole genome shotgun (WGS) entry which is preliminary data.</text>
</comment>
<reference evidence="1" key="1">
    <citation type="journal article" date="2015" name="Nature">
        <title>Complex archaea that bridge the gap between prokaryotes and eukaryotes.</title>
        <authorList>
            <person name="Spang A."/>
            <person name="Saw J.H."/>
            <person name="Jorgensen S.L."/>
            <person name="Zaremba-Niedzwiedzka K."/>
            <person name="Martijn J."/>
            <person name="Lind A.E."/>
            <person name="van Eijk R."/>
            <person name="Schleper C."/>
            <person name="Guy L."/>
            <person name="Ettema T.J."/>
        </authorList>
    </citation>
    <scope>NUCLEOTIDE SEQUENCE</scope>
</reference>
<sequence length="255" mass="27417">MGWVGPAITGATAVFSALFGGKKSGIDEETRERLLAFINANLPMFQQILSKQAGMENRLIPQVEQFWQQFMPTQFDNLSEFIRARRDRQLQAMRSELDTTRQGGMRQLYQKYGNRLPASVLQSFLGTVGRTGTTGRTDIARESLERQFEVGKEAASGFMGLAGRQSGFANMFQPSLGQAMQEGLKTQPPAFTMNLGIEGLLSSLAGILKKKNKVPPVSVGGVTGGSTLAGGQTVPFAVGGTNMGWSPTFSGLGVG</sequence>
<proteinExistence type="predicted"/>
<accession>A0A0F9BUV3</accession>
<dbReference type="AlphaFoldDB" id="A0A0F9BUV3"/>
<organism evidence="1">
    <name type="scientific">marine sediment metagenome</name>
    <dbReference type="NCBI Taxonomy" id="412755"/>
    <lineage>
        <taxon>unclassified sequences</taxon>
        <taxon>metagenomes</taxon>
        <taxon>ecological metagenomes</taxon>
    </lineage>
</organism>
<dbReference type="EMBL" id="LAZR01050073">
    <property type="protein sequence ID" value="KKK88176.1"/>
    <property type="molecule type" value="Genomic_DNA"/>
</dbReference>